<keyword evidence="1" id="KW-0812">Transmembrane</keyword>
<dbReference type="PANTHER" id="PTHR36698:SF2">
    <property type="entry name" value="MCE_MLAD DOMAIN-CONTAINING PROTEIN"/>
    <property type="match status" value="1"/>
</dbReference>
<dbReference type="EMBL" id="JACIDS010000001">
    <property type="protein sequence ID" value="MBB3929144.1"/>
    <property type="molecule type" value="Genomic_DNA"/>
</dbReference>
<keyword evidence="4" id="KW-1185">Reference proteome</keyword>
<reference evidence="3 4" key="1">
    <citation type="submission" date="2020-08" db="EMBL/GenBank/DDBJ databases">
        <title>Genomic Encyclopedia of Type Strains, Phase IV (KMG-IV): sequencing the most valuable type-strain genomes for metagenomic binning, comparative biology and taxonomic classification.</title>
        <authorList>
            <person name="Goeker M."/>
        </authorList>
    </citation>
    <scope>NUCLEOTIDE SEQUENCE [LARGE SCALE GENOMIC DNA]</scope>
    <source>
        <strain evidence="3 4">DSM 25966</strain>
    </source>
</reference>
<accession>A0A840AJ41</accession>
<evidence type="ECO:0000313" key="3">
    <source>
        <dbReference type="EMBL" id="MBB3929144.1"/>
    </source>
</evidence>
<evidence type="ECO:0000313" key="4">
    <source>
        <dbReference type="Proteomes" id="UP000553963"/>
    </source>
</evidence>
<evidence type="ECO:0000256" key="1">
    <source>
        <dbReference type="SAM" id="Phobius"/>
    </source>
</evidence>
<dbReference type="SUPFAM" id="SSF58104">
    <property type="entry name" value="Methyl-accepting chemotaxis protein (MCP) signaling domain"/>
    <property type="match status" value="1"/>
</dbReference>
<protein>
    <submittedName>
        <fullName evidence="3">Phospholipid/cholesterol/gamma-HCH transport system substrate-binding protein</fullName>
    </submittedName>
</protein>
<dbReference type="AlphaFoldDB" id="A0A840AJ41"/>
<feature type="domain" description="Mce/MlaD" evidence="2">
    <location>
        <begin position="47"/>
        <end position="115"/>
    </location>
</feature>
<keyword evidence="1" id="KW-1133">Transmembrane helix</keyword>
<dbReference type="RefSeq" id="WP_183396834.1">
    <property type="nucleotide sequence ID" value="NZ_JACIDS010000001.1"/>
</dbReference>
<sequence>METRANYATIGIFTLGVIIACFAFVYWLARYDESGARKPMRILIPGSVTGLATGSQVLFNGIRIGDVTRLRINDQDPNEVEAMVSVDPSQPIKKDTKVSIGIQGLTGIASIEFIGGSASAPNIFTQEDVPTLTAQPGGLQDLMASAQNLLNKVNTAVDRVNSVLDTAEPTIKTSLTNVQNFTDALAANSAGVNDFMSNVGDLSKKVGALSGDLQGLVAKADKIVAAVDPQKVSDTLAHIDQISGKIAETSDQFPAIVTNVKQVSEQLGTALTSAQKVIDAVPTDKLQSAMENIATVATRVQEATVDIDKMVATARTALDDARDFTNFIHSKQPEFNTIVANTDSLMGRLNTASARLDGLLGSAQNMLESPDGKGFFQEATAAAHSIRVIAEAFQGRAGQIADNLANFTGNGLRNVDGLVNQLQRTTSKFDQTLNSIQNNPQGFVFGNSTVREYNRK</sequence>
<feature type="transmembrane region" description="Helical" evidence="1">
    <location>
        <begin position="7"/>
        <end position="29"/>
    </location>
</feature>
<comment type="caution">
    <text evidence="3">The sequence shown here is derived from an EMBL/GenBank/DDBJ whole genome shotgun (WGS) entry which is preliminary data.</text>
</comment>
<dbReference type="Proteomes" id="UP000553963">
    <property type="component" value="Unassembled WGS sequence"/>
</dbReference>
<proteinExistence type="predicted"/>
<dbReference type="InterPro" id="IPR003399">
    <property type="entry name" value="Mce/MlaD"/>
</dbReference>
<dbReference type="PANTHER" id="PTHR36698">
    <property type="entry name" value="BLL5892 PROTEIN"/>
    <property type="match status" value="1"/>
</dbReference>
<organism evidence="3 4">
    <name type="scientific">Kaistia hirudinis</name>
    <dbReference type="NCBI Taxonomy" id="1293440"/>
    <lineage>
        <taxon>Bacteria</taxon>
        <taxon>Pseudomonadati</taxon>
        <taxon>Pseudomonadota</taxon>
        <taxon>Alphaproteobacteria</taxon>
        <taxon>Hyphomicrobiales</taxon>
        <taxon>Kaistiaceae</taxon>
        <taxon>Kaistia</taxon>
    </lineage>
</organism>
<dbReference type="Pfam" id="PF02470">
    <property type="entry name" value="MlaD"/>
    <property type="match status" value="1"/>
</dbReference>
<evidence type="ECO:0000259" key="2">
    <source>
        <dbReference type="Pfam" id="PF02470"/>
    </source>
</evidence>
<keyword evidence="1" id="KW-0472">Membrane</keyword>
<dbReference type="PROSITE" id="PS51257">
    <property type="entry name" value="PROKAR_LIPOPROTEIN"/>
    <property type="match status" value="1"/>
</dbReference>
<dbReference type="Gene3D" id="1.10.287.950">
    <property type="entry name" value="Methyl-accepting chemotaxis protein"/>
    <property type="match status" value="1"/>
</dbReference>
<name>A0A840AJ41_9HYPH</name>
<gene>
    <name evidence="3" type="ORF">GGR25_000163</name>
</gene>